<evidence type="ECO:0000313" key="2">
    <source>
        <dbReference type="Proteomes" id="UP000285326"/>
    </source>
</evidence>
<dbReference type="Proteomes" id="UP000285326">
    <property type="component" value="Unassembled WGS sequence"/>
</dbReference>
<gene>
    <name evidence="1" type="ORF">GcM1_161002</name>
</gene>
<dbReference type="AlphaFoldDB" id="A0A420J8X1"/>
<dbReference type="EMBL" id="MCBS01016191">
    <property type="protein sequence ID" value="RKF83237.1"/>
    <property type="molecule type" value="Genomic_DNA"/>
</dbReference>
<comment type="caution">
    <text evidence="1">The sequence shown here is derived from an EMBL/GenBank/DDBJ whole genome shotgun (WGS) entry which is preliminary data.</text>
</comment>
<proteinExistence type="predicted"/>
<organism evidence="1 2">
    <name type="scientific">Golovinomyces cichoracearum</name>
    <dbReference type="NCBI Taxonomy" id="62708"/>
    <lineage>
        <taxon>Eukaryota</taxon>
        <taxon>Fungi</taxon>
        <taxon>Dikarya</taxon>
        <taxon>Ascomycota</taxon>
        <taxon>Pezizomycotina</taxon>
        <taxon>Leotiomycetes</taxon>
        <taxon>Erysiphales</taxon>
        <taxon>Erysiphaceae</taxon>
        <taxon>Golovinomyces</taxon>
    </lineage>
</organism>
<reference evidence="1 2" key="1">
    <citation type="journal article" date="2018" name="BMC Genomics">
        <title>Comparative genome analyses reveal sequence features reflecting distinct modes of host-adaptation between dicot and monocot powdery mildew.</title>
        <authorList>
            <person name="Wu Y."/>
            <person name="Ma X."/>
            <person name="Pan Z."/>
            <person name="Kale S.D."/>
            <person name="Song Y."/>
            <person name="King H."/>
            <person name="Zhang Q."/>
            <person name="Presley C."/>
            <person name="Deng X."/>
            <person name="Wei C.I."/>
            <person name="Xiao S."/>
        </authorList>
    </citation>
    <scope>NUCLEOTIDE SEQUENCE [LARGE SCALE GENOMIC DNA]</scope>
    <source>
        <strain evidence="1">UMSG1</strain>
    </source>
</reference>
<name>A0A420J8X1_9PEZI</name>
<accession>A0A420J8X1</accession>
<protein>
    <submittedName>
        <fullName evidence="1">Uncharacterized protein</fullName>
    </submittedName>
</protein>
<evidence type="ECO:0000313" key="1">
    <source>
        <dbReference type="EMBL" id="RKF83237.1"/>
    </source>
</evidence>
<sequence>MGRRQPLKKKVIDEKTSRARHYAPLAEAAIQTLLGEFCECKMDGDVHVDEPVTEPTRR</sequence>